<keyword evidence="3" id="KW-0808">Transferase</keyword>
<evidence type="ECO:0000313" key="9">
    <source>
        <dbReference type="Proteomes" id="UP001165136"/>
    </source>
</evidence>
<feature type="domain" description="Anthranilate synthase component I N-terminal" evidence="7">
    <location>
        <begin position="241"/>
        <end position="373"/>
    </location>
</feature>
<reference evidence="8" key="1">
    <citation type="submission" date="2023-03" db="EMBL/GenBank/DDBJ databases">
        <title>Amycolatopsis taiwanensis NBRC 103393.</title>
        <authorList>
            <person name="Ichikawa N."/>
            <person name="Sato H."/>
            <person name="Tonouchi N."/>
        </authorList>
    </citation>
    <scope>NUCLEOTIDE SEQUENCE</scope>
    <source>
        <strain evidence="8">NBRC 103393</strain>
    </source>
</reference>
<dbReference type="Proteomes" id="UP001165136">
    <property type="component" value="Unassembled WGS sequence"/>
</dbReference>
<evidence type="ECO:0000256" key="3">
    <source>
        <dbReference type="ARBA" id="ARBA00022679"/>
    </source>
</evidence>
<evidence type="ECO:0000259" key="6">
    <source>
        <dbReference type="Pfam" id="PF00425"/>
    </source>
</evidence>
<dbReference type="GO" id="GO:0008153">
    <property type="term" value="P:4-aminobenzoate biosynthetic process"/>
    <property type="evidence" value="ECO:0007669"/>
    <property type="project" value="TreeGrafter"/>
</dbReference>
<dbReference type="Gene3D" id="3.60.120.10">
    <property type="entry name" value="Anthranilate synthase"/>
    <property type="match status" value="1"/>
</dbReference>
<dbReference type="PRINTS" id="PR00099">
    <property type="entry name" value="CPSGATASE"/>
</dbReference>
<keyword evidence="4" id="KW-0315">Glutamine amidotransferase</keyword>
<evidence type="ECO:0000256" key="1">
    <source>
        <dbReference type="ARBA" id="ARBA00005970"/>
    </source>
</evidence>
<dbReference type="GO" id="GO:0046820">
    <property type="term" value="F:4-amino-4-deoxychorismate synthase activity"/>
    <property type="evidence" value="ECO:0007669"/>
    <property type="project" value="UniProtKB-EC"/>
</dbReference>
<dbReference type="SUPFAM" id="SSF56322">
    <property type="entry name" value="ADC synthase"/>
    <property type="match status" value="1"/>
</dbReference>
<dbReference type="Gene3D" id="3.40.50.880">
    <property type="match status" value="1"/>
</dbReference>
<dbReference type="PROSITE" id="PS51273">
    <property type="entry name" value="GATASE_TYPE_1"/>
    <property type="match status" value="1"/>
</dbReference>
<dbReference type="PANTHER" id="PTHR11236">
    <property type="entry name" value="AMINOBENZOATE/ANTHRANILATE SYNTHASE"/>
    <property type="match status" value="1"/>
</dbReference>
<dbReference type="CDD" id="cd01743">
    <property type="entry name" value="GATase1_Anthranilate_Synthase"/>
    <property type="match status" value="1"/>
</dbReference>
<feature type="domain" description="Glutamine amidotransferase" evidence="5">
    <location>
        <begin position="4"/>
        <end position="186"/>
    </location>
</feature>
<proteinExistence type="inferred from homology"/>
<evidence type="ECO:0000256" key="2">
    <source>
        <dbReference type="ARBA" id="ARBA00013139"/>
    </source>
</evidence>
<sequence>MRTLLIDNYDSYTYNLFQLIAEVNGREPVVVPNNSAAGGPIDLSGFDNIVISPGPGHPARPGDFGSCADVIQRTTVPLLGVCLGHQGIAAAAGAEVGPAPRARHGHLTKVTHDGSDLFAGLPETFTAVRYHSLRVPEPLPAGLLATAWAEDGVVMGLRHLERPLWGVQFHPESVASEFGRELLANFREITLRRQGAPRTPPVRVASSATTRVRIAEKSARYRLQVSELDFAVDTESAFTALFSGSGQAFWLDSAHIEPGLARFSHLGDASGPLGESVRYRVGDGRVTVQRTGAAPRHEPGTIFDYLGRELSRRAIDAPSLPSDFKCGYAGYFGYELKADCGAAPGHVSAYPDAQWIFSDRALTVDHEQRRTYLLALDDGSTETEHAAAAWLRRAEAIVRNFATATTDARSLHRLRPAADPGMPEPWLVRDRGQYLDDVEACKRQLLAGESYEICLTNAVRIPAAGGGYEFYRELRRRNPAPYGAYLRFGDMHVACSSPERFLRVDHERMVETKPIKGTVRHGATVEEDERLRNELATSTKTFAENLMIVDLLRNDLGRVCEVSSVHVPSLMAIETYATVHQLVSTVRGRLRQDATVLDCVRACFPGGSMTGAPKLRTMEIIDSLEKQARGVYSGSIGFLGCDGTADLNIVIRTAVLSAGVWHIGAGGAIVLDSDPVEEYEEMLLKASSTLRAHPRAGQLPAERGGHLDA</sequence>
<dbReference type="AlphaFoldDB" id="A0A9W6R707"/>
<evidence type="ECO:0000259" key="7">
    <source>
        <dbReference type="Pfam" id="PF04715"/>
    </source>
</evidence>
<dbReference type="EMBL" id="BSTI01000024">
    <property type="protein sequence ID" value="GLY70571.1"/>
    <property type="molecule type" value="Genomic_DNA"/>
</dbReference>
<dbReference type="RefSeq" id="WP_285489724.1">
    <property type="nucleotide sequence ID" value="NZ_BSTI01000024.1"/>
</dbReference>
<dbReference type="Pfam" id="PF00425">
    <property type="entry name" value="Chorismate_bind"/>
    <property type="match status" value="1"/>
</dbReference>
<dbReference type="GO" id="GO:0005737">
    <property type="term" value="C:cytoplasm"/>
    <property type="evidence" value="ECO:0007669"/>
    <property type="project" value="TreeGrafter"/>
</dbReference>
<evidence type="ECO:0000313" key="8">
    <source>
        <dbReference type="EMBL" id="GLY70571.1"/>
    </source>
</evidence>
<dbReference type="NCBIfam" id="TIGR00566">
    <property type="entry name" value="trpG_papA"/>
    <property type="match status" value="1"/>
</dbReference>
<dbReference type="InterPro" id="IPR006221">
    <property type="entry name" value="TrpG/PapA_dom"/>
</dbReference>
<comment type="caution">
    <text evidence="8">The sequence shown here is derived from an EMBL/GenBank/DDBJ whole genome shotgun (WGS) entry which is preliminary data.</text>
</comment>
<dbReference type="InterPro" id="IPR015890">
    <property type="entry name" value="Chorismate_C"/>
</dbReference>
<dbReference type="InterPro" id="IPR005801">
    <property type="entry name" value="ADC_synthase"/>
</dbReference>
<dbReference type="SUPFAM" id="SSF52317">
    <property type="entry name" value="Class I glutamine amidotransferase-like"/>
    <property type="match status" value="1"/>
</dbReference>
<evidence type="ECO:0000256" key="4">
    <source>
        <dbReference type="ARBA" id="ARBA00022962"/>
    </source>
</evidence>
<dbReference type="InterPro" id="IPR017926">
    <property type="entry name" value="GATASE"/>
</dbReference>
<accession>A0A9W6R707</accession>
<dbReference type="EC" id="2.6.1.85" evidence="2"/>
<dbReference type="GO" id="GO:0000162">
    <property type="term" value="P:L-tryptophan biosynthetic process"/>
    <property type="evidence" value="ECO:0007669"/>
    <property type="project" value="TreeGrafter"/>
</dbReference>
<comment type="similarity">
    <text evidence="1">In the C-terminal section; belongs to the anthranilate synthase component I family.</text>
</comment>
<dbReference type="InterPro" id="IPR019999">
    <property type="entry name" value="Anth_synth_I-like"/>
</dbReference>
<dbReference type="Pfam" id="PF00117">
    <property type="entry name" value="GATase"/>
    <property type="match status" value="1"/>
</dbReference>
<feature type="domain" description="Chorismate-utilising enzyme C-terminal" evidence="6">
    <location>
        <begin position="432"/>
        <end position="685"/>
    </location>
</feature>
<keyword evidence="9" id="KW-1185">Reference proteome</keyword>
<dbReference type="InterPro" id="IPR029062">
    <property type="entry name" value="Class_I_gatase-like"/>
</dbReference>
<organism evidence="8 9">
    <name type="scientific">Amycolatopsis taiwanensis</name>
    <dbReference type="NCBI Taxonomy" id="342230"/>
    <lineage>
        <taxon>Bacteria</taxon>
        <taxon>Bacillati</taxon>
        <taxon>Actinomycetota</taxon>
        <taxon>Actinomycetes</taxon>
        <taxon>Pseudonocardiales</taxon>
        <taxon>Pseudonocardiaceae</taxon>
        <taxon>Amycolatopsis</taxon>
    </lineage>
</organism>
<dbReference type="GO" id="GO:0009396">
    <property type="term" value="P:folic acid-containing compound biosynthetic process"/>
    <property type="evidence" value="ECO:0007669"/>
    <property type="project" value="InterPro"/>
</dbReference>
<dbReference type="PANTHER" id="PTHR11236:SF18">
    <property type="entry name" value="AMINODEOXYCHORISMATE SYNTHASE"/>
    <property type="match status" value="1"/>
</dbReference>
<dbReference type="InterPro" id="IPR006805">
    <property type="entry name" value="Anth_synth_I_N"/>
</dbReference>
<dbReference type="PRINTS" id="PR00096">
    <property type="entry name" value="GATASE"/>
</dbReference>
<protein>
    <recommendedName>
        <fullName evidence="2">aminodeoxychorismate synthase</fullName>
        <ecNumber evidence="2">2.6.1.85</ecNumber>
    </recommendedName>
</protein>
<evidence type="ECO:0000259" key="5">
    <source>
        <dbReference type="Pfam" id="PF00117"/>
    </source>
</evidence>
<dbReference type="PRINTS" id="PR00097">
    <property type="entry name" value="ANTSNTHASEII"/>
</dbReference>
<dbReference type="NCBIfam" id="TIGR00553">
    <property type="entry name" value="pabB"/>
    <property type="match status" value="1"/>
</dbReference>
<dbReference type="Pfam" id="PF04715">
    <property type="entry name" value="Anth_synt_I_N"/>
    <property type="match status" value="1"/>
</dbReference>
<dbReference type="InterPro" id="IPR005802">
    <property type="entry name" value="ADC_synth_comp_1"/>
</dbReference>
<name>A0A9W6R707_9PSEU</name>
<gene>
    <name evidence="8" type="ORF">Atai01_71900</name>
</gene>